<keyword evidence="1" id="KW-1133">Transmembrane helix</keyword>
<feature type="transmembrane region" description="Helical" evidence="1">
    <location>
        <begin position="122"/>
        <end position="144"/>
    </location>
</feature>
<name>A0ABW7UY69_9ACTN</name>
<keyword evidence="1" id="KW-0472">Membrane</keyword>
<feature type="transmembrane region" description="Helical" evidence="1">
    <location>
        <begin position="38"/>
        <end position="58"/>
    </location>
</feature>
<sequence length="204" mass="21012">MRESGRVVKRAFGALLCAVSSLLLGGVSHVLAGGQLPGIGWLAAAFVVLAAVGVGLSGPQRRFDVTVFTMGSIQFVLHLVFHCASMPAMEPSMASGSMGAHMDMGALDTHMDMSGQSGVHPMPASMTVAHGLAALGVSVCLVHGESMLRRLAALVVPILLFWVAPALVPVPRPRLRGPLVVPLPHGVVLARCCPLRGPPGPAPA</sequence>
<gene>
    <name evidence="2" type="ORF">ACH429_16495</name>
</gene>
<protein>
    <submittedName>
        <fullName evidence="2">Uncharacterized protein</fullName>
    </submittedName>
</protein>
<evidence type="ECO:0000313" key="3">
    <source>
        <dbReference type="Proteomes" id="UP001611548"/>
    </source>
</evidence>
<keyword evidence="1" id="KW-0812">Transmembrane</keyword>
<dbReference type="Proteomes" id="UP001611548">
    <property type="component" value="Unassembled WGS sequence"/>
</dbReference>
<keyword evidence="3" id="KW-1185">Reference proteome</keyword>
<feature type="transmembrane region" description="Helical" evidence="1">
    <location>
        <begin position="65"/>
        <end position="88"/>
    </location>
</feature>
<comment type="caution">
    <text evidence="2">The sequence shown here is derived from an EMBL/GenBank/DDBJ whole genome shotgun (WGS) entry which is preliminary data.</text>
</comment>
<proteinExistence type="predicted"/>
<evidence type="ECO:0000313" key="2">
    <source>
        <dbReference type="EMBL" id="MFI1965683.1"/>
    </source>
</evidence>
<reference evidence="2 3" key="1">
    <citation type="submission" date="2024-10" db="EMBL/GenBank/DDBJ databases">
        <title>The Natural Products Discovery Center: Release of the First 8490 Sequenced Strains for Exploring Actinobacteria Biosynthetic Diversity.</title>
        <authorList>
            <person name="Kalkreuter E."/>
            <person name="Kautsar S.A."/>
            <person name="Yang D."/>
            <person name="Bader C.D."/>
            <person name="Teijaro C.N."/>
            <person name="Fluegel L."/>
            <person name="Davis C.M."/>
            <person name="Simpson J.R."/>
            <person name="Lauterbach L."/>
            <person name="Steele A.D."/>
            <person name="Gui C."/>
            <person name="Meng S."/>
            <person name="Li G."/>
            <person name="Viehrig K."/>
            <person name="Ye F."/>
            <person name="Su P."/>
            <person name="Kiefer A.F."/>
            <person name="Nichols A."/>
            <person name="Cepeda A.J."/>
            <person name="Yan W."/>
            <person name="Fan B."/>
            <person name="Jiang Y."/>
            <person name="Adhikari A."/>
            <person name="Zheng C.-J."/>
            <person name="Schuster L."/>
            <person name="Cowan T.M."/>
            <person name="Smanski M.J."/>
            <person name="Chevrette M.G."/>
            <person name="De Carvalho L.P.S."/>
            <person name="Shen B."/>
        </authorList>
    </citation>
    <scope>NUCLEOTIDE SEQUENCE [LARGE SCALE GENOMIC DNA]</scope>
    <source>
        <strain evidence="2 3">NPDC020327</strain>
    </source>
</reference>
<dbReference type="RefSeq" id="WP_398718523.1">
    <property type="nucleotide sequence ID" value="NZ_JBIRWE010000006.1"/>
</dbReference>
<feature type="transmembrane region" description="Helical" evidence="1">
    <location>
        <begin position="151"/>
        <end position="170"/>
    </location>
</feature>
<feature type="transmembrane region" description="Helical" evidence="1">
    <location>
        <begin position="12"/>
        <end position="32"/>
    </location>
</feature>
<organism evidence="2 3">
    <name type="scientific">Streptomyces pathocidini</name>
    <dbReference type="NCBI Taxonomy" id="1650571"/>
    <lineage>
        <taxon>Bacteria</taxon>
        <taxon>Bacillati</taxon>
        <taxon>Actinomycetota</taxon>
        <taxon>Actinomycetes</taxon>
        <taxon>Kitasatosporales</taxon>
        <taxon>Streptomycetaceae</taxon>
        <taxon>Streptomyces</taxon>
    </lineage>
</organism>
<accession>A0ABW7UY69</accession>
<evidence type="ECO:0000256" key="1">
    <source>
        <dbReference type="SAM" id="Phobius"/>
    </source>
</evidence>
<dbReference type="EMBL" id="JBIRWE010000006">
    <property type="protein sequence ID" value="MFI1965683.1"/>
    <property type="molecule type" value="Genomic_DNA"/>
</dbReference>